<dbReference type="Gene3D" id="1.10.510.10">
    <property type="entry name" value="Transferase(Phosphotransferase) domain 1"/>
    <property type="match status" value="1"/>
</dbReference>
<keyword evidence="3" id="KW-1185">Reference proteome</keyword>
<protein>
    <submittedName>
        <fullName evidence="2">Kinase-like domain-containing protein</fullName>
    </submittedName>
</protein>
<comment type="caution">
    <text evidence="2">The sequence shown here is derived from an EMBL/GenBank/DDBJ whole genome shotgun (WGS) entry which is preliminary data.</text>
</comment>
<feature type="domain" description="Protein kinase" evidence="1">
    <location>
        <begin position="22"/>
        <end position="295"/>
    </location>
</feature>
<dbReference type="GO" id="GO:0004674">
    <property type="term" value="F:protein serine/threonine kinase activity"/>
    <property type="evidence" value="ECO:0007669"/>
    <property type="project" value="TreeGrafter"/>
</dbReference>
<dbReference type="Proteomes" id="UP001219525">
    <property type="component" value="Unassembled WGS sequence"/>
</dbReference>
<keyword evidence="2" id="KW-0418">Kinase</keyword>
<dbReference type="PIRSF" id="PIRSF000654">
    <property type="entry name" value="Integrin-linked_kinase"/>
    <property type="match status" value="1"/>
</dbReference>
<keyword evidence="2" id="KW-0808">Transferase</keyword>
<reference evidence="2" key="1">
    <citation type="submission" date="2023-03" db="EMBL/GenBank/DDBJ databases">
        <title>Massive genome expansion in bonnet fungi (Mycena s.s.) driven by repeated elements and novel gene families across ecological guilds.</title>
        <authorList>
            <consortium name="Lawrence Berkeley National Laboratory"/>
            <person name="Harder C.B."/>
            <person name="Miyauchi S."/>
            <person name="Viragh M."/>
            <person name="Kuo A."/>
            <person name="Thoen E."/>
            <person name="Andreopoulos B."/>
            <person name="Lu D."/>
            <person name="Skrede I."/>
            <person name="Drula E."/>
            <person name="Henrissat B."/>
            <person name="Morin E."/>
            <person name="Kohler A."/>
            <person name="Barry K."/>
            <person name="LaButti K."/>
            <person name="Morin E."/>
            <person name="Salamov A."/>
            <person name="Lipzen A."/>
            <person name="Mereny Z."/>
            <person name="Hegedus B."/>
            <person name="Baldrian P."/>
            <person name="Stursova M."/>
            <person name="Weitz H."/>
            <person name="Taylor A."/>
            <person name="Grigoriev I.V."/>
            <person name="Nagy L.G."/>
            <person name="Martin F."/>
            <person name="Kauserud H."/>
        </authorList>
    </citation>
    <scope>NUCLEOTIDE SEQUENCE</scope>
    <source>
        <strain evidence="2">9144</strain>
    </source>
</reference>
<dbReference type="PROSITE" id="PS50011">
    <property type="entry name" value="PROTEIN_KINASE_DOM"/>
    <property type="match status" value="1"/>
</dbReference>
<dbReference type="Pfam" id="PF07714">
    <property type="entry name" value="PK_Tyr_Ser-Thr"/>
    <property type="match status" value="1"/>
</dbReference>
<dbReference type="InterPro" id="IPR011009">
    <property type="entry name" value="Kinase-like_dom_sf"/>
</dbReference>
<dbReference type="InterPro" id="IPR000719">
    <property type="entry name" value="Prot_kinase_dom"/>
</dbReference>
<gene>
    <name evidence="2" type="ORF">GGX14DRAFT_343651</name>
</gene>
<name>A0AAD6YVK5_9AGAR</name>
<proteinExistence type="predicted"/>
<dbReference type="InterPro" id="IPR008266">
    <property type="entry name" value="Tyr_kinase_AS"/>
</dbReference>
<organism evidence="2 3">
    <name type="scientific">Mycena pura</name>
    <dbReference type="NCBI Taxonomy" id="153505"/>
    <lineage>
        <taxon>Eukaryota</taxon>
        <taxon>Fungi</taxon>
        <taxon>Dikarya</taxon>
        <taxon>Basidiomycota</taxon>
        <taxon>Agaricomycotina</taxon>
        <taxon>Agaricomycetes</taxon>
        <taxon>Agaricomycetidae</taxon>
        <taxon>Agaricales</taxon>
        <taxon>Marasmiineae</taxon>
        <taxon>Mycenaceae</taxon>
        <taxon>Mycena</taxon>
    </lineage>
</organism>
<dbReference type="GO" id="GO:0005524">
    <property type="term" value="F:ATP binding"/>
    <property type="evidence" value="ECO:0007669"/>
    <property type="project" value="InterPro"/>
</dbReference>
<evidence type="ECO:0000313" key="2">
    <source>
        <dbReference type="EMBL" id="KAJ7230174.1"/>
    </source>
</evidence>
<evidence type="ECO:0000259" key="1">
    <source>
        <dbReference type="PROSITE" id="PS50011"/>
    </source>
</evidence>
<dbReference type="InterPro" id="IPR051681">
    <property type="entry name" value="Ser/Thr_Kinases-Pseudokinases"/>
</dbReference>
<dbReference type="EMBL" id="JARJCW010000001">
    <property type="protein sequence ID" value="KAJ7230174.1"/>
    <property type="molecule type" value="Genomic_DNA"/>
</dbReference>
<dbReference type="InterPro" id="IPR001245">
    <property type="entry name" value="Ser-Thr/Tyr_kinase_cat_dom"/>
</dbReference>
<evidence type="ECO:0000313" key="3">
    <source>
        <dbReference type="Proteomes" id="UP001219525"/>
    </source>
</evidence>
<dbReference type="SUPFAM" id="SSF56112">
    <property type="entry name" value="Protein kinase-like (PK-like)"/>
    <property type="match status" value="1"/>
</dbReference>
<accession>A0AAD6YVK5</accession>
<sequence length="295" mass="32638">MQKLSETLEQLPGSLFIAGVNDYDAVPTFHGGFGDVYRASHQGRMVAVKRIRSFTSNAHRARLHVHSPSRLQQFLREALVWQGLHHRFILPLIGIDRDTFADSFCMVSPWMKEGTVLKYLETHGRTDVDRLLREIAKGLGYLHSKHIDHGDLRGANILISDAGHACLADFGLATTISEDITELLTSGSNRAGSVRWFAPELILPADFGCAKFTRTPASDVYAYACVCVELYTGRPPFADVTPETAAMFRVIRGERPRQPANMSEQLWRLVNAGWAPAPGTRPAVGDILALFPTPS</sequence>
<dbReference type="AlphaFoldDB" id="A0AAD6YVK5"/>
<dbReference type="PANTHER" id="PTHR44329">
    <property type="entry name" value="SERINE/THREONINE-PROTEIN KINASE TNNI3K-RELATED"/>
    <property type="match status" value="1"/>
</dbReference>
<dbReference type="PROSITE" id="PS00109">
    <property type="entry name" value="PROTEIN_KINASE_TYR"/>
    <property type="match status" value="1"/>
</dbReference>